<dbReference type="Pfam" id="PF01124">
    <property type="entry name" value="MAPEG"/>
    <property type="match status" value="1"/>
</dbReference>
<name>A0A0A0EI08_9RHOB</name>
<dbReference type="RefSeq" id="WP_043745099.1">
    <property type="nucleotide sequence ID" value="NZ_AQQX01000001.1"/>
</dbReference>
<dbReference type="GO" id="GO:0016020">
    <property type="term" value="C:membrane"/>
    <property type="evidence" value="ECO:0007669"/>
    <property type="project" value="UniProtKB-SubCell"/>
</dbReference>
<dbReference type="EMBL" id="AQQX01000001">
    <property type="protein sequence ID" value="KGM50601.1"/>
    <property type="molecule type" value="Genomic_DNA"/>
</dbReference>
<dbReference type="InterPro" id="IPR023352">
    <property type="entry name" value="MAPEG-like_dom_sf"/>
</dbReference>
<evidence type="ECO:0000313" key="7">
    <source>
        <dbReference type="Proteomes" id="UP000030004"/>
    </source>
</evidence>
<reference evidence="6 7" key="1">
    <citation type="journal article" date="2015" name="Antonie Van Leeuwenhoek">
        <title>Pseudooceanicola atlanticus gen. nov. sp. nov., isolated from surface seawater of the Atlantic Ocean and reclassification of Oceanicola batsensis, Oceanicola marinus, Oceanicola nitratireducens, Oceanicola nanhaiensis, Oceanicola antarcticus and Oceanicola flagellatus, as Pseudooceanicola batsensis comb. nov., Pseudooceanicola marinus comb. nov., Pseudooceanicola nitratireducens comb. nov., Pseudooceanicola nanhaiensis comb. nov., Pseudooceanicola antarcticus comb. nov., and Pseudooceanicola flagellatus comb. nov.</title>
        <authorList>
            <person name="Lai Q."/>
            <person name="Li G."/>
            <person name="Liu X."/>
            <person name="Du Y."/>
            <person name="Sun F."/>
            <person name="Shao Z."/>
        </authorList>
    </citation>
    <scope>NUCLEOTIDE SEQUENCE [LARGE SCALE GENOMIC DNA]</scope>
    <source>
        <strain evidence="6 7">22II-s11g</strain>
    </source>
</reference>
<comment type="caution">
    <text evidence="6">The sequence shown here is derived from an EMBL/GenBank/DDBJ whole genome shotgun (WGS) entry which is preliminary data.</text>
</comment>
<dbReference type="SUPFAM" id="SSF161084">
    <property type="entry name" value="MAPEG domain-like"/>
    <property type="match status" value="1"/>
</dbReference>
<evidence type="ECO:0000256" key="2">
    <source>
        <dbReference type="ARBA" id="ARBA00022692"/>
    </source>
</evidence>
<evidence type="ECO:0000313" key="6">
    <source>
        <dbReference type="EMBL" id="KGM50601.1"/>
    </source>
</evidence>
<sequence length="129" mass="13980">MTTLILVLACLLGLAHIIAAIMVETRIRGTDWNAGARDEPAPDLPPIVGRLQRAQTNFLETFPFFAALLLACMIQGVADWRVIAGGWIYLAARAIYLPLYAQGVPKVRTLIWLVAMLGVALVGWAAALP</sequence>
<dbReference type="AlphaFoldDB" id="A0A0A0EI08"/>
<dbReference type="STRING" id="1461694.ATO9_03730"/>
<keyword evidence="7" id="KW-1185">Reference proteome</keyword>
<keyword evidence="4 5" id="KW-0472">Membrane</keyword>
<dbReference type="InterPro" id="IPR001129">
    <property type="entry name" value="Membr-assoc_MAPEG"/>
</dbReference>
<dbReference type="Proteomes" id="UP000030004">
    <property type="component" value="Unassembled WGS sequence"/>
</dbReference>
<dbReference type="OrthoDB" id="7743618at2"/>
<feature type="transmembrane region" description="Helical" evidence="5">
    <location>
        <begin position="64"/>
        <end position="90"/>
    </location>
</feature>
<keyword evidence="2 5" id="KW-0812">Transmembrane</keyword>
<comment type="subcellular location">
    <subcellularLocation>
        <location evidence="1">Membrane</location>
    </subcellularLocation>
</comment>
<organism evidence="6 7">
    <name type="scientific">Pseudooceanicola atlanticus</name>
    <dbReference type="NCBI Taxonomy" id="1461694"/>
    <lineage>
        <taxon>Bacteria</taxon>
        <taxon>Pseudomonadati</taxon>
        <taxon>Pseudomonadota</taxon>
        <taxon>Alphaproteobacteria</taxon>
        <taxon>Rhodobacterales</taxon>
        <taxon>Paracoccaceae</taxon>
        <taxon>Pseudooceanicola</taxon>
    </lineage>
</organism>
<evidence type="ECO:0000256" key="1">
    <source>
        <dbReference type="ARBA" id="ARBA00004370"/>
    </source>
</evidence>
<protein>
    <submittedName>
        <fullName evidence="6">Membrane protein</fullName>
    </submittedName>
</protein>
<keyword evidence="3 5" id="KW-1133">Transmembrane helix</keyword>
<feature type="transmembrane region" description="Helical" evidence="5">
    <location>
        <begin position="110"/>
        <end position="127"/>
    </location>
</feature>
<evidence type="ECO:0000256" key="3">
    <source>
        <dbReference type="ARBA" id="ARBA00022989"/>
    </source>
</evidence>
<dbReference type="PANTHER" id="PTHR35371">
    <property type="entry name" value="INNER MEMBRANE PROTEIN"/>
    <property type="match status" value="1"/>
</dbReference>
<dbReference type="Gene3D" id="1.20.120.550">
    <property type="entry name" value="Membrane associated eicosanoid/glutathione metabolism-like domain"/>
    <property type="match status" value="1"/>
</dbReference>
<accession>A0A0A0EI08</accession>
<dbReference type="eggNOG" id="COG3686">
    <property type="taxonomic scope" value="Bacteria"/>
</dbReference>
<dbReference type="PANTHER" id="PTHR35371:SF1">
    <property type="entry name" value="BLR7753 PROTEIN"/>
    <property type="match status" value="1"/>
</dbReference>
<gene>
    <name evidence="6" type="ORF">ATO9_03730</name>
</gene>
<evidence type="ECO:0000256" key="4">
    <source>
        <dbReference type="ARBA" id="ARBA00023136"/>
    </source>
</evidence>
<evidence type="ECO:0000256" key="5">
    <source>
        <dbReference type="SAM" id="Phobius"/>
    </source>
</evidence>
<proteinExistence type="predicted"/>